<evidence type="ECO:0000313" key="1">
    <source>
        <dbReference type="EMBL" id="KRY64278.1"/>
    </source>
</evidence>
<reference evidence="1 2" key="1">
    <citation type="submission" date="2015-01" db="EMBL/GenBank/DDBJ databases">
        <title>Evolution of Trichinella species and genotypes.</title>
        <authorList>
            <person name="Korhonen P.K."/>
            <person name="Edoardo P."/>
            <person name="Giuseppe L.R."/>
            <person name="Gasser R.B."/>
        </authorList>
    </citation>
    <scope>NUCLEOTIDE SEQUENCE [LARGE SCALE GENOMIC DNA]</scope>
    <source>
        <strain evidence="1">ISS13</strain>
    </source>
</reference>
<accession>A0A0V1DSM1</accession>
<proteinExistence type="predicted"/>
<protein>
    <submittedName>
        <fullName evidence="1">Uncharacterized protein</fullName>
    </submittedName>
</protein>
<organism evidence="1 2">
    <name type="scientific">Trichinella pseudospiralis</name>
    <name type="common">Parasitic roundworm</name>
    <dbReference type="NCBI Taxonomy" id="6337"/>
    <lineage>
        <taxon>Eukaryota</taxon>
        <taxon>Metazoa</taxon>
        <taxon>Ecdysozoa</taxon>
        <taxon>Nematoda</taxon>
        <taxon>Enoplea</taxon>
        <taxon>Dorylaimia</taxon>
        <taxon>Trichinellida</taxon>
        <taxon>Trichinellidae</taxon>
        <taxon>Trichinella</taxon>
    </lineage>
</organism>
<gene>
    <name evidence="1" type="ORF">T4A_10218</name>
</gene>
<sequence>MDEDDDRSLLAVLLLSPLFSNIAFLGGGTEVASC</sequence>
<evidence type="ECO:0000313" key="2">
    <source>
        <dbReference type="Proteomes" id="UP000054632"/>
    </source>
</evidence>
<dbReference type="AlphaFoldDB" id="A0A0V1DSM1"/>
<dbReference type="EMBL" id="JYDR01000519">
    <property type="protein sequence ID" value="KRY64278.1"/>
    <property type="molecule type" value="Genomic_DNA"/>
</dbReference>
<comment type="caution">
    <text evidence="1">The sequence shown here is derived from an EMBL/GenBank/DDBJ whole genome shotgun (WGS) entry which is preliminary data.</text>
</comment>
<dbReference type="Proteomes" id="UP000054632">
    <property type="component" value="Unassembled WGS sequence"/>
</dbReference>
<name>A0A0V1DSM1_TRIPS</name>